<evidence type="ECO:0000256" key="4">
    <source>
        <dbReference type="ARBA" id="ARBA00022729"/>
    </source>
</evidence>
<feature type="chain" id="PRO_5018046748" description="Membrane protein PTM1" evidence="8">
    <location>
        <begin position="22"/>
        <end position="564"/>
    </location>
</feature>
<dbReference type="PANTHER" id="PTHR21229">
    <property type="entry name" value="LUNG SEVEN TRANSMEMBRANE RECEPTOR"/>
    <property type="match status" value="1"/>
</dbReference>
<dbReference type="Pfam" id="PF06814">
    <property type="entry name" value="GOST_TM"/>
    <property type="match status" value="1"/>
</dbReference>
<name>A0A3G2S9H4_MALR7</name>
<sequence>MTRRWVVCVTALLLVFPMIQAYVVQIKDTYAMRQTCSGVRAGTDSRVDVVFYPNSTGTVTTLVYEFQDIGIIGKVAPDGSQDKLFMCTPEAVQDKLCTDKDLGLYLIDKPNLSGTSIQQQRIDFGASLTNQTILSHKVNTTGFYCVSVEPYGSNMAMSEAFRGHVDFVNSFHGQLPASEHPKLYFYGWLTLTYLAMAIAWLMLCFKYKDQIVTVQHFITGTMVLLTIEMACEWAYYSYFNAHAIDYLHFRSISGQASVTGMARFWLLLTNILEPARESLSFFLLLIVAMGYGVVRPTIGSVINKVYLLTALHFICGAMYSVGVTLVLLDIASEWVAFFIFPLAFTLTAFYMWILSSLKATTRYLSERRQTFKCAMFQRLNSILIGSVAFVSLYLLGMILYVSLVGPNDFLYQSWKYRWFLLDGILSLLYFVAFALIAWTWRPTGNNMRLAMSDELATDEETPGAEYEIHAIGQDDLDRDALEVDPNHLHQLSQAQNDTGVPPEYNEFTSDGRIELKDDKHHHDIEDDEFDVVFEADHDMSRRSYDTDQKNDHEVQRLRLHEEDL</sequence>
<feature type="transmembrane region" description="Helical" evidence="7">
    <location>
        <begin position="278"/>
        <end position="294"/>
    </location>
</feature>
<dbReference type="AlphaFoldDB" id="A0A3G2S9H4"/>
<dbReference type="Pfam" id="PF21902">
    <property type="entry name" value="PTM1-like_N"/>
    <property type="match status" value="1"/>
</dbReference>
<evidence type="ECO:0000256" key="8">
    <source>
        <dbReference type="SAM" id="SignalP"/>
    </source>
</evidence>
<keyword evidence="5 7" id="KW-1133">Transmembrane helix</keyword>
<evidence type="ECO:0000259" key="10">
    <source>
        <dbReference type="Pfam" id="PF21902"/>
    </source>
</evidence>
<evidence type="ECO:0000256" key="2">
    <source>
        <dbReference type="ARBA" id="ARBA00007883"/>
    </source>
</evidence>
<dbReference type="GO" id="GO:0016020">
    <property type="term" value="C:membrane"/>
    <property type="evidence" value="ECO:0007669"/>
    <property type="project" value="UniProtKB-SubCell"/>
</dbReference>
<dbReference type="PANTHER" id="PTHR21229:SF1">
    <property type="entry name" value="GH17801P"/>
    <property type="match status" value="1"/>
</dbReference>
<feature type="domain" description="GOST seven transmembrane" evidence="9">
    <location>
        <begin position="181"/>
        <end position="447"/>
    </location>
</feature>
<reference evidence="11 12" key="1">
    <citation type="submission" date="2018-10" db="EMBL/GenBank/DDBJ databases">
        <title>Complete genome sequence of Malassezia restricta CBS 7877.</title>
        <authorList>
            <person name="Morand S.C."/>
            <person name="Bertignac M."/>
            <person name="Iltis A."/>
            <person name="Kolder I."/>
            <person name="Pirovano W."/>
            <person name="Jourdain R."/>
            <person name="Clavaud C."/>
        </authorList>
    </citation>
    <scope>NUCLEOTIDE SEQUENCE [LARGE SCALE GENOMIC DNA]</scope>
    <source>
        <strain evidence="11 12">CBS 7877</strain>
    </source>
</reference>
<keyword evidence="3 7" id="KW-0812">Transmembrane</keyword>
<evidence type="ECO:0000256" key="3">
    <source>
        <dbReference type="ARBA" id="ARBA00022692"/>
    </source>
</evidence>
<keyword evidence="4 8" id="KW-0732">Signal</keyword>
<evidence type="ECO:0000256" key="7">
    <source>
        <dbReference type="SAM" id="Phobius"/>
    </source>
</evidence>
<comment type="similarity">
    <text evidence="2">Belongs to the LU7TM family.</text>
</comment>
<dbReference type="VEuPathDB" id="FungiDB:DNF11_2908"/>
<evidence type="ECO:0000259" key="9">
    <source>
        <dbReference type="Pfam" id="PF06814"/>
    </source>
</evidence>
<feature type="signal peptide" evidence="8">
    <location>
        <begin position="1"/>
        <end position="21"/>
    </location>
</feature>
<dbReference type="GO" id="GO:0005794">
    <property type="term" value="C:Golgi apparatus"/>
    <property type="evidence" value="ECO:0007669"/>
    <property type="project" value="TreeGrafter"/>
</dbReference>
<evidence type="ECO:0008006" key="13">
    <source>
        <dbReference type="Google" id="ProtNLM"/>
    </source>
</evidence>
<dbReference type="InterPro" id="IPR009637">
    <property type="entry name" value="GPR107/GPR108-like"/>
</dbReference>
<dbReference type="GO" id="GO:0005829">
    <property type="term" value="C:cytosol"/>
    <property type="evidence" value="ECO:0007669"/>
    <property type="project" value="GOC"/>
</dbReference>
<evidence type="ECO:0000256" key="1">
    <source>
        <dbReference type="ARBA" id="ARBA00004141"/>
    </source>
</evidence>
<feature type="transmembrane region" description="Helical" evidence="7">
    <location>
        <begin position="378"/>
        <end position="404"/>
    </location>
</feature>
<comment type="subcellular location">
    <subcellularLocation>
        <location evidence="1">Membrane</location>
        <topology evidence="1">Multi-pass membrane protein</topology>
    </subcellularLocation>
</comment>
<keyword evidence="12" id="KW-1185">Reference proteome</keyword>
<feature type="transmembrane region" description="Helical" evidence="7">
    <location>
        <begin position="183"/>
        <end position="205"/>
    </location>
</feature>
<gene>
    <name evidence="11" type="ORF">DNF11_2908</name>
</gene>
<accession>A0A3G2S9H4</accession>
<dbReference type="EMBL" id="CP033152">
    <property type="protein sequence ID" value="AYO43858.1"/>
    <property type="molecule type" value="Genomic_DNA"/>
</dbReference>
<keyword evidence="6 7" id="KW-0472">Membrane</keyword>
<evidence type="ECO:0000256" key="6">
    <source>
        <dbReference type="ARBA" id="ARBA00023136"/>
    </source>
</evidence>
<feature type="domain" description="PTM1-like N-terminal" evidence="10">
    <location>
        <begin position="55"/>
        <end position="169"/>
    </location>
</feature>
<proteinExistence type="inferred from homology"/>
<dbReference type="OrthoDB" id="19932at2759"/>
<feature type="transmembrane region" description="Helical" evidence="7">
    <location>
        <begin position="334"/>
        <end position="357"/>
    </location>
</feature>
<dbReference type="InterPro" id="IPR053937">
    <property type="entry name" value="GOST_TM"/>
</dbReference>
<evidence type="ECO:0000313" key="11">
    <source>
        <dbReference type="EMBL" id="AYO43858.1"/>
    </source>
</evidence>
<protein>
    <recommendedName>
        <fullName evidence="13">Membrane protein PTM1</fullName>
    </recommendedName>
</protein>
<feature type="transmembrane region" description="Helical" evidence="7">
    <location>
        <begin position="217"/>
        <end position="236"/>
    </location>
</feature>
<organism evidence="11 12">
    <name type="scientific">Malassezia restricta (strain ATCC 96810 / NBRC 103918 / CBS 7877)</name>
    <name type="common">Seborrheic dermatitis infection agent</name>
    <dbReference type="NCBI Taxonomy" id="425264"/>
    <lineage>
        <taxon>Eukaryota</taxon>
        <taxon>Fungi</taxon>
        <taxon>Dikarya</taxon>
        <taxon>Basidiomycota</taxon>
        <taxon>Ustilaginomycotina</taxon>
        <taxon>Malasseziomycetes</taxon>
        <taxon>Malasseziales</taxon>
        <taxon>Malasseziaceae</taxon>
        <taxon>Malassezia</taxon>
    </lineage>
</organism>
<dbReference type="Proteomes" id="UP000269793">
    <property type="component" value="Chromosome V"/>
</dbReference>
<evidence type="ECO:0000256" key="5">
    <source>
        <dbReference type="ARBA" id="ARBA00022989"/>
    </source>
</evidence>
<dbReference type="InterPro" id="IPR053938">
    <property type="entry name" value="PTM1-like_N"/>
</dbReference>
<feature type="transmembrane region" description="Helical" evidence="7">
    <location>
        <begin position="306"/>
        <end position="328"/>
    </location>
</feature>
<evidence type="ECO:0000313" key="12">
    <source>
        <dbReference type="Proteomes" id="UP000269793"/>
    </source>
</evidence>
<feature type="transmembrane region" description="Helical" evidence="7">
    <location>
        <begin position="416"/>
        <end position="438"/>
    </location>
</feature>
<dbReference type="GO" id="GO:0042147">
    <property type="term" value="P:retrograde transport, endosome to Golgi"/>
    <property type="evidence" value="ECO:0007669"/>
    <property type="project" value="TreeGrafter"/>
</dbReference>